<dbReference type="InterPro" id="IPR024083">
    <property type="entry name" value="Fumarase/histidase_N"/>
</dbReference>
<evidence type="ECO:0000256" key="1">
    <source>
        <dbReference type="ARBA" id="ARBA00004706"/>
    </source>
</evidence>
<dbReference type="PROSITE" id="PS00163">
    <property type="entry name" value="FUMARATE_LYASES"/>
    <property type="match status" value="1"/>
</dbReference>
<sequence length="429" mass="48892">MKKVWSDENKYQKWLDVELAVAEAWTEEGVIPLEDMERLRPVQYNHQRMMELFETTRHDVTAFLSSITEGIGPEGRWLHLGMTSSDMLDTAQSLQMVEAGELLQQELSQAIETLEKQAVAYKDTIMMGRTHGVHAEPMTFGLKLALWREELKRQLDRLREACESIRVGKISGAVGTHATIPPAVEDKVCQRLGLEVAPVSNQVIQRDRYAHFVTTLALVAASLEKFATEIRSLQRTELHELEEPFGQGQTGSSSMPHKRNPELAERICGLARLIRGHSVTALENVALWGERDISHSSAERIILPDSCLALDYILSIFTRIVKDLRVNSDRMWVNVESSRGLVFSQRVLLALVDKGMAREAAYKVVQRNAMRSWDFGEDFRELLRSDREAQEWLPGSNMEELFDYGYYTRYVDDTFKRIGLLPLEIAAQV</sequence>
<evidence type="ECO:0000256" key="9">
    <source>
        <dbReference type="ARBA" id="ARBA00030717"/>
    </source>
</evidence>
<dbReference type="EC" id="4.3.2.2" evidence="4 11"/>
<dbReference type="InterPro" id="IPR004769">
    <property type="entry name" value="Pur_lyase"/>
</dbReference>
<comment type="catalytic activity">
    <reaction evidence="8">
        <text>(2S)-2-[5-amino-1-(5-phospho-beta-D-ribosyl)imidazole-4-carboxamido]succinate = 5-amino-1-(5-phospho-beta-D-ribosyl)imidazole-4-carboxamide + fumarate</text>
        <dbReference type="Rhea" id="RHEA:23920"/>
        <dbReference type="ChEBI" id="CHEBI:29806"/>
        <dbReference type="ChEBI" id="CHEBI:58443"/>
        <dbReference type="ChEBI" id="CHEBI:58475"/>
        <dbReference type="EC" id="4.3.2.2"/>
    </reaction>
    <physiologicalReaction direction="left-to-right" evidence="8">
        <dbReference type="Rhea" id="RHEA:23921"/>
    </physiologicalReaction>
</comment>
<dbReference type="GO" id="GO:0070626">
    <property type="term" value="F:(S)-2-(5-amino-1-(5-phospho-D-ribosyl)imidazole-4-carboxamido) succinate lyase (fumarate-forming) activity"/>
    <property type="evidence" value="ECO:0007669"/>
    <property type="project" value="TreeGrafter"/>
</dbReference>
<dbReference type="SUPFAM" id="SSF48557">
    <property type="entry name" value="L-aspartase-like"/>
    <property type="match status" value="1"/>
</dbReference>
<feature type="coiled-coil region" evidence="12">
    <location>
        <begin position="97"/>
        <end position="124"/>
    </location>
</feature>
<dbReference type="Gene3D" id="1.20.200.10">
    <property type="entry name" value="Fumarase/aspartase (Central domain)"/>
    <property type="match status" value="1"/>
</dbReference>
<reference evidence="14" key="1">
    <citation type="submission" date="2023-03" db="EMBL/GenBank/DDBJ databases">
        <authorList>
            <person name="Steffen K."/>
            <person name="Cardenas P."/>
        </authorList>
    </citation>
    <scope>NUCLEOTIDE SEQUENCE</scope>
</reference>
<evidence type="ECO:0000256" key="2">
    <source>
        <dbReference type="ARBA" id="ARBA00004734"/>
    </source>
</evidence>
<dbReference type="NCBIfam" id="TIGR00928">
    <property type="entry name" value="purB"/>
    <property type="match status" value="1"/>
</dbReference>
<evidence type="ECO:0000256" key="11">
    <source>
        <dbReference type="RuleBase" id="RU361172"/>
    </source>
</evidence>
<dbReference type="EMBL" id="CASHTH010002678">
    <property type="protein sequence ID" value="CAI8033578.1"/>
    <property type="molecule type" value="Genomic_DNA"/>
</dbReference>
<dbReference type="InterPro" id="IPR000362">
    <property type="entry name" value="Fumarate_lyase_fam"/>
</dbReference>
<keyword evidence="12" id="KW-0175">Coiled coil</keyword>
<dbReference type="PRINTS" id="PR00149">
    <property type="entry name" value="FUMRATELYASE"/>
</dbReference>
<comment type="similarity">
    <text evidence="3 11">Belongs to the lyase 1 family. Adenylosuccinate lyase subfamily.</text>
</comment>
<gene>
    <name evidence="14" type="ORF">GBAR_LOCUS18941</name>
</gene>
<keyword evidence="6 11" id="KW-0658">Purine biosynthesis</keyword>
<dbReference type="PANTHER" id="PTHR43172">
    <property type="entry name" value="ADENYLOSUCCINATE LYASE"/>
    <property type="match status" value="1"/>
</dbReference>
<dbReference type="GO" id="GO:0005829">
    <property type="term" value="C:cytosol"/>
    <property type="evidence" value="ECO:0007669"/>
    <property type="project" value="TreeGrafter"/>
</dbReference>
<name>A0AA35WTU8_GEOBA</name>
<keyword evidence="7 11" id="KW-0456">Lyase</keyword>
<evidence type="ECO:0000256" key="10">
    <source>
        <dbReference type="ARBA" id="ARBA00049115"/>
    </source>
</evidence>
<comment type="caution">
    <text evidence="14">The sequence shown here is derived from an EMBL/GenBank/DDBJ whole genome shotgun (WGS) entry which is preliminary data.</text>
</comment>
<dbReference type="Gene3D" id="1.10.40.30">
    <property type="entry name" value="Fumarase/aspartase (C-terminal domain)"/>
    <property type="match status" value="1"/>
</dbReference>
<dbReference type="InterPro" id="IPR008948">
    <property type="entry name" value="L-Aspartase-like"/>
</dbReference>
<evidence type="ECO:0000256" key="6">
    <source>
        <dbReference type="ARBA" id="ARBA00022755"/>
    </source>
</evidence>
<dbReference type="Gene3D" id="1.10.275.10">
    <property type="entry name" value="Fumarase/aspartase (N-terminal domain)"/>
    <property type="match status" value="1"/>
</dbReference>
<evidence type="ECO:0000256" key="3">
    <source>
        <dbReference type="ARBA" id="ARBA00008273"/>
    </source>
</evidence>
<comment type="pathway">
    <text evidence="1 11">Purine metabolism; IMP biosynthesis via de novo pathway; 5-amino-1-(5-phospho-D-ribosyl)imidazole-4-carboxamide from 5-amino-1-(5-phospho-D-ribosyl)imidazole-4-carboxylate: step 2/2.</text>
</comment>
<evidence type="ECO:0000256" key="7">
    <source>
        <dbReference type="ARBA" id="ARBA00023239"/>
    </source>
</evidence>
<protein>
    <recommendedName>
        <fullName evidence="5 11">Adenylosuccinate lyase</fullName>
        <shortName evidence="11">ASL</shortName>
        <ecNumber evidence="4 11">4.3.2.2</ecNumber>
    </recommendedName>
    <alternativeName>
        <fullName evidence="9 11">Adenylosuccinase</fullName>
    </alternativeName>
</protein>
<dbReference type="PRINTS" id="PR00145">
    <property type="entry name" value="ARGSUCLYASE"/>
</dbReference>
<keyword evidence="15" id="KW-1185">Reference proteome</keyword>
<evidence type="ECO:0000256" key="4">
    <source>
        <dbReference type="ARBA" id="ARBA00012339"/>
    </source>
</evidence>
<evidence type="ECO:0000256" key="12">
    <source>
        <dbReference type="SAM" id="Coils"/>
    </source>
</evidence>
<dbReference type="FunFam" id="1.20.200.10:FF:000008">
    <property type="entry name" value="Adenylosuccinate lyase"/>
    <property type="match status" value="1"/>
</dbReference>
<feature type="domain" description="Adenylosuccinate lyase C-terminal" evidence="13">
    <location>
        <begin position="339"/>
        <end position="419"/>
    </location>
</feature>
<dbReference type="InterPro" id="IPR019468">
    <property type="entry name" value="AdenyloSucc_lyase_C"/>
</dbReference>
<dbReference type="AlphaFoldDB" id="A0AA35WTU8"/>
<dbReference type="CDD" id="cd01360">
    <property type="entry name" value="Adenylsuccinate_lyase_1"/>
    <property type="match status" value="1"/>
</dbReference>
<evidence type="ECO:0000313" key="15">
    <source>
        <dbReference type="Proteomes" id="UP001174909"/>
    </source>
</evidence>
<proteinExistence type="inferred from homology"/>
<accession>A0AA35WTU8</accession>
<organism evidence="14 15">
    <name type="scientific">Geodia barretti</name>
    <name type="common">Barrett's horny sponge</name>
    <dbReference type="NCBI Taxonomy" id="519541"/>
    <lineage>
        <taxon>Eukaryota</taxon>
        <taxon>Metazoa</taxon>
        <taxon>Porifera</taxon>
        <taxon>Demospongiae</taxon>
        <taxon>Heteroscleromorpha</taxon>
        <taxon>Tetractinellida</taxon>
        <taxon>Astrophorina</taxon>
        <taxon>Geodiidae</taxon>
        <taxon>Geodia</taxon>
    </lineage>
</organism>
<dbReference type="InterPro" id="IPR022761">
    <property type="entry name" value="Fumarate_lyase_N"/>
</dbReference>
<dbReference type="Pfam" id="PF00206">
    <property type="entry name" value="Lyase_1"/>
    <property type="match status" value="1"/>
</dbReference>
<dbReference type="GO" id="GO:0004018">
    <property type="term" value="F:N6-(1,2-dicarboxyethyl)AMP AMP-lyase (fumarate-forming) activity"/>
    <property type="evidence" value="ECO:0007669"/>
    <property type="project" value="InterPro"/>
</dbReference>
<dbReference type="GO" id="GO:0044208">
    <property type="term" value="P:'de novo' AMP biosynthetic process"/>
    <property type="evidence" value="ECO:0007669"/>
    <property type="project" value="TreeGrafter"/>
</dbReference>
<dbReference type="FunFam" id="1.10.40.30:FF:000007">
    <property type="entry name" value="Adenylosuccinate lyase"/>
    <property type="match status" value="1"/>
</dbReference>
<evidence type="ECO:0000259" key="13">
    <source>
        <dbReference type="SMART" id="SM00998"/>
    </source>
</evidence>
<dbReference type="InterPro" id="IPR020557">
    <property type="entry name" value="Fumarate_lyase_CS"/>
</dbReference>
<comment type="pathway">
    <text evidence="2 11">Purine metabolism; AMP biosynthesis via de novo pathway; AMP from IMP: step 2/2.</text>
</comment>
<dbReference type="SMART" id="SM00998">
    <property type="entry name" value="ADSL_C"/>
    <property type="match status" value="1"/>
</dbReference>
<comment type="catalytic activity">
    <reaction evidence="10">
        <text>N(6)-(1,2-dicarboxyethyl)-AMP = fumarate + AMP</text>
        <dbReference type="Rhea" id="RHEA:16853"/>
        <dbReference type="ChEBI" id="CHEBI:29806"/>
        <dbReference type="ChEBI" id="CHEBI:57567"/>
        <dbReference type="ChEBI" id="CHEBI:456215"/>
        <dbReference type="EC" id="4.3.2.2"/>
    </reaction>
    <physiologicalReaction direction="left-to-right" evidence="10">
        <dbReference type="Rhea" id="RHEA:16854"/>
    </physiologicalReaction>
</comment>
<evidence type="ECO:0000256" key="8">
    <source>
        <dbReference type="ARBA" id="ARBA00024477"/>
    </source>
</evidence>
<evidence type="ECO:0000256" key="5">
    <source>
        <dbReference type="ARBA" id="ARBA00017058"/>
    </source>
</evidence>
<dbReference type="Proteomes" id="UP001174909">
    <property type="component" value="Unassembled WGS sequence"/>
</dbReference>
<dbReference type="PANTHER" id="PTHR43172:SF1">
    <property type="entry name" value="ADENYLOSUCCINATE LYASE"/>
    <property type="match status" value="1"/>
</dbReference>
<dbReference type="Pfam" id="PF10397">
    <property type="entry name" value="ADSL_C"/>
    <property type="match status" value="1"/>
</dbReference>
<evidence type="ECO:0000313" key="14">
    <source>
        <dbReference type="EMBL" id="CAI8033578.1"/>
    </source>
</evidence>